<dbReference type="STRING" id="703135.A0A2A9NH07"/>
<dbReference type="InterPro" id="IPR050300">
    <property type="entry name" value="GDXG_lipolytic_enzyme"/>
</dbReference>
<gene>
    <name evidence="4" type="ORF">AMATHDRAFT_145470</name>
</gene>
<keyword evidence="2" id="KW-0812">Transmembrane</keyword>
<keyword evidence="5" id="KW-1185">Reference proteome</keyword>
<dbReference type="EMBL" id="KZ302007">
    <property type="protein sequence ID" value="PFH50285.1"/>
    <property type="molecule type" value="Genomic_DNA"/>
</dbReference>
<feature type="domain" description="Alpha/beta hydrolase fold-3" evidence="3">
    <location>
        <begin position="140"/>
        <end position="357"/>
    </location>
</feature>
<dbReference type="InterPro" id="IPR013094">
    <property type="entry name" value="AB_hydrolase_3"/>
</dbReference>
<dbReference type="Proteomes" id="UP000242287">
    <property type="component" value="Unassembled WGS sequence"/>
</dbReference>
<feature type="transmembrane region" description="Helical" evidence="2">
    <location>
        <begin position="12"/>
        <end position="35"/>
    </location>
</feature>
<dbReference type="SUPFAM" id="SSF53474">
    <property type="entry name" value="alpha/beta-Hydrolases"/>
    <property type="match status" value="1"/>
</dbReference>
<sequence>MYYTLRHQPIKGIYVLGQLLATTFIRIPLWILFAIHPSWRPRKNWTIKRVVWVNIVRWFWNMQTKTGPILPTPNHLSITKGRNVNGVWVAAVQHLVTGELASWAEDAKVSSVRVPGYWVHKKGASIGVAATPSKGEKVIYHLHGGAFVRHSAHPNDPVAAIGGGFLKNCTNIRHVFSVEYRLSTHKPYDIANPFPAALLDALAGYNYLVNTIGFSPSDIVVVGDSAGGNLALALTRYLIEYQNSPDIQLPEPPGHVVLLSPWADLSGSHDIPGSSAIMNNGVDYLGDPIAGGVDYAKVAYLGPQGHRGAMSNRYISPASVTPSMQVSFKRFPRTFIVAGGSEALYDQIVTLRNRMVRDIGEGEGATDEEGKVKFYVAPDAVHDYLIFEWHEPERTATYKEINEWINLVS</sequence>
<dbReference type="GO" id="GO:0016787">
    <property type="term" value="F:hydrolase activity"/>
    <property type="evidence" value="ECO:0007669"/>
    <property type="project" value="UniProtKB-KW"/>
</dbReference>
<organism evidence="4 5">
    <name type="scientific">Amanita thiersii Skay4041</name>
    <dbReference type="NCBI Taxonomy" id="703135"/>
    <lineage>
        <taxon>Eukaryota</taxon>
        <taxon>Fungi</taxon>
        <taxon>Dikarya</taxon>
        <taxon>Basidiomycota</taxon>
        <taxon>Agaricomycotina</taxon>
        <taxon>Agaricomycetes</taxon>
        <taxon>Agaricomycetidae</taxon>
        <taxon>Agaricales</taxon>
        <taxon>Pluteineae</taxon>
        <taxon>Amanitaceae</taxon>
        <taxon>Amanita</taxon>
    </lineage>
</organism>
<evidence type="ECO:0000313" key="4">
    <source>
        <dbReference type="EMBL" id="PFH50285.1"/>
    </source>
</evidence>
<evidence type="ECO:0000256" key="2">
    <source>
        <dbReference type="SAM" id="Phobius"/>
    </source>
</evidence>
<reference evidence="4 5" key="1">
    <citation type="submission" date="2014-02" db="EMBL/GenBank/DDBJ databases">
        <title>Transposable element dynamics among asymbiotic and ectomycorrhizal Amanita fungi.</title>
        <authorList>
            <consortium name="DOE Joint Genome Institute"/>
            <person name="Hess J."/>
            <person name="Skrede I."/>
            <person name="Wolfe B."/>
            <person name="LaButti K."/>
            <person name="Ohm R.A."/>
            <person name="Grigoriev I.V."/>
            <person name="Pringle A."/>
        </authorList>
    </citation>
    <scope>NUCLEOTIDE SEQUENCE [LARGE SCALE GENOMIC DNA]</scope>
    <source>
        <strain evidence="4 5">SKay4041</strain>
    </source>
</reference>
<dbReference type="Gene3D" id="3.40.50.1820">
    <property type="entry name" value="alpha/beta hydrolase"/>
    <property type="match status" value="1"/>
</dbReference>
<dbReference type="AlphaFoldDB" id="A0A2A9NH07"/>
<dbReference type="Pfam" id="PF07859">
    <property type="entry name" value="Abhydrolase_3"/>
    <property type="match status" value="1"/>
</dbReference>
<protein>
    <recommendedName>
        <fullName evidence="3">Alpha/beta hydrolase fold-3 domain-containing protein</fullName>
    </recommendedName>
</protein>
<dbReference type="InterPro" id="IPR029058">
    <property type="entry name" value="AB_hydrolase_fold"/>
</dbReference>
<name>A0A2A9NH07_9AGAR</name>
<proteinExistence type="predicted"/>
<dbReference type="OrthoDB" id="2152029at2759"/>
<keyword evidence="2" id="KW-1133">Transmembrane helix</keyword>
<evidence type="ECO:0000256" key="1">
    <source>
        <dbReference type="ARBA" id="ARBA00022801"/>
    </source>
</evidence>
<keyword evidence="2" id="KW-0472">Membrane</keyword>
<dbReference type="PANTHER" id="PTHR48081">
    <property type="entry name" value="AB HYDROLASE SUPERFAMILY PROTEIN C4A8.06C"/>
    <property type="match status" value="1"/>
</dbReference>
<accession>A0A2A9NH07</accession>
<evidence type="ECO:0000313" key="5">
    <source>
        <dbReference type="Proteomes" id="UP000242287"/>
    </source>
</evidence>
<evidence type="ECO:0000259" key="3">
    <source>
        <dbReference type="Pfam" id="PF07859"/>
    </source>
</evidence>
<dbReference type="PANTHER" id="PTHR48081:SF26">
    <property type="entry name" value="ALPHA_BETA HYDROLASE FOLD-3 DOMAIN-CONTAINING PROTEIN"/>
    <property type="match status" value="1"/>
</dbReference>
<keyword evidence="1" id="KW-0378">Hydrolase</keyword>